<feature type="transmembrane region" description="Helical" evidence="10">
    <location>
        <begin position="85"/>
        <end position="103"/>
    </location>
</feature>
<dbReference type="Pfam" id="PF02949">
    <property type="entry name" value="7tm_6"/>
    <property type="match status" value="1"/>
</dbReference>
<accession>A0A345BET2</accession>
<dbReference type="EMBL" id="MG816571">
    <property type="protein sequence ID" value="AXF48756.1"/>
    <property type="molecule type" value="mRNA"/>
</dbReference>
<protein>
    <recommendedName>
        <fullName evidence="10">Odorant receptor</fullName>
    </recommendedName>
</protein>
<comment type="caution">
    <text evidence="10">Lacks conserved residue(s) required for the propagation of feature annotation.</text>
</comment>
<feature type="transmembrane region" description="Helical" evidence="10">
    <location>
        <begin position="141"/>
        <end position="170"/>
    </location>
</feature>
<comment type="subcellular location">
    <subcellularLocation>
        <location evidence="1 10">Cell membrane</location>
        <topology evidence="1 10">Multi-pass membrane protein</topology>
    </subcellularLocation>
</comment>
<dbReference type="GO" id="GO:0007165">
    <property type="term" value="P:signal transduction"/>
    <property type="evidence" value="ECO:0007669"/>
    <property type="project" value="UniProtKB-KW"/>
</dbReference>
<comment type="similarity">
    <text evidence="10">Belongs to the insect chemoreceptor superfamily. Heteromeric odorant receptor channel (TC 1.A.69) family.</text>
</comment>
<evidence type="ECO:0000256" key="9">
    <source>
        <dbReference type="ARBA" id="ARBA00023224"/>
    </source>
</evidence>
<evidence type="ECO:0000256" key="4">
    <source>
        <dbReference type="ARBA" id="ARBA00022692"/>
    </source>
</evidence>
<dbReference type="AlphaFoldDB" id="A0A345BET2"/>
<dbReference type="GO" id="GO:0005886">
    <property type="term" value="C:plasma membrane"/>
    <property type="evidence" value="ECO:0007669"/>
    <property type="project" value="UniProtKB-SubCell"/>
</dbReference>
<feature type="transmembrane region" description="Helical" evidence="10">
    <location>
        <begin position="59"/>
        <end position="79"/>
    </location>
</feature>
<evidence type="ECO:0000256" key="1">
    <source>
        <dbReference type="ARBA" id="ARBA00004651"/>
    </source>
</evidence>
<feature type="transmembrane region" description="Helical" evidence="10">
    <location>
        <begin position="337"/>
        <end position="359"/>
    </location>
</feature>
<dbReference type="InterPro" id="IPR004117">
    <property type="entry name" value="7tm6_olfct_rcpt"/>
</dbReference>
<keyword evidence="9 10" id="KW-0807">Transducer</keyword>
<evidence type="ECO:0000256" key="8">
    <source>
        <dbReference type="ARBA" id="ARBA00023170"/>
    </source>
</evidence>
<keyword evidence="8 10" id="KW-0675">Receptor</keyword>
<feature type="transmembrane region" description="Helical" evidence="10">
    <location>
        <begin position="211"/>
        <end position="244"/>
    </location>
</feature>
<evidence type="ECO:0000256" key="6">
    <source>
        <dbReference type="ARBA" id="ARBA00022989"/>
    </source>
</evidence>
<feature type="transmembrane region" description="Helical" evidence="10">
    <location>
        <begin position="305"/>
        <end position="325"/>
    </location>
</feature>
<evidence type="ECO:0000256" key="10">
    <source>
        <dbReference type="RuleBase" id="RU351113"/>
    </source>
</evidence>
<dbReference type="PANTHER" id="PTHR21137">
    <property type="entry name" value="ODORANT RECEPTOR"/>
    <property type="match status" value="1"/>
</dbReference>
<organism evidence="11">
    <name type="scientific">Lobesia botrana</name>
    <dbReference type="NCBI Taxonomy" id="209534"/>
    <lineage>
        <taxon>Eukaryota</taxon>
        <taxon>Metazoa</taxon>
        <taxon>Ecdysozoa</taxon>
        <taxon>Arthropoda</taxon>
        <taxon>Hexapoda</taxon>
        <taxon>Insecta</taxon>
        <taxon>Pterygota</taxon>
        <taxon>Neoptera</taxon>
        <taxon>Endopterygota</taxon>
        <taxon>Lepidoptera</taxon>
        <taxon>Glossata</taxon>
        <taxon>Ditrysia</taxon>
        <taxon>Tortricoidea</taxon>
        <taxon>Tortricidae</taxon>
        <taxon>Olethreutinae</taxon>
        <taxon>Olethreutini</taxon>
        <taxon>Lobesia</taxon>
    </lineage>
</organism>
<dbReference type="PANTHER" id="PTHR21137:SF35">
    <property type="entry name" value="ODORANT RECEPTOR 19A-RELATED"/>
    <property type="match status" value="1"/>
</dbReference>
<keyword evidence="6 10" id="KW-1133">Transmembrane helix</keyword>
<evidence type="ECO:0000256" key="2">
    <source>
        <dbReference type="ARBA" id="ARBA00022475"/>
    </source>
</evidence>
<dbReference type="GO" id="GO:0004984">
    <property type="term" value="F:olfactory receptor activity"/>
    <property type="evidence" value="ECO:0007669"/>
    <property type="project" value="InterPro"/>
</dbReference>
<keyword evidence="5 10" id="KW-0552">Olfaction</keyword>
<dbReference type="GO" id="GO:0005549">
    <property type="term" value="F:odorant binding"/>
    <property type="evidence" value="ECO:0007669"/>
    <property type="project" value="InterPro"/>
</dbReference>
<evidence type="ECO:0000256" key="5">
    <source>
        <dbReference type="ARBA" id="ARBA00022725"/>
    </source>
</evidence>
<sequence length="433" mass="50075">MALSNAVERFKKILDDTDGAESPLQFRYIRQTSLLLIEVGCWPYSLFGETKKDKLSAKYNLFLFCLGVALPFLGIAHLYTHRSTMTFFDMGNTILIMCLDFIYTQRLIMVRQDKYYGMLKDFLFEFHLYYFKNKSEYANKIFFRLHLISGAFVIYVIFQLHVGISLFNLIPLMANYKKGMFGPNRPENSTFIPSAYYYVPKDLAYTTLSGYWGLFAFNVFMSVMIAGTLTNLDLLIYLIVLQIWGHLKVLKNSMYSFPLPKPRLGDVDNGMYTAEENEHIRRLLCDVIEHHQLIIRFVDKCSDTLGLYLFMFYSNIQVISCLLLLEMSSLSPEALVRYGILFFAVYVTLIECSVLFELLNTKSTELIDAIYEMPWECMNTSNRKTVMFLLYRSQTPLSVKAAKVVPVGVQTMLTVLKTSCSYFMLLRTAAAEH</sequence>
<evidence type="ECO:0000256" key="3">
    <source>
        <dbReference type="ARBA" id="ARBA00022606"/>
    </source>
</evidence>
<name>A0A345BET2_9NEOP</name>
<keyword evidence="7 10" id="KW-0472">Membrane</keyword>
<reference evidence="11" key="1">
    <citation type="journal article" date="2018" name="Comp. Biochem. Physiol. Part D Genomics Proteomics">
        <title>Analysis of the grapevine moth Lobesia botrana antennal transcriptome and expression of odorant-binding and chemosensory proteins.</title>
        <authorList>
            <person name="Rojas V."/>
            <person name="Jimenez H."/>
            <person name="Palma-Millanao R."/>
            <person name="Gonzalez-Gonzalez A."/>
            <person name="Machuca J."/>
            <person name="Godoy R."/>
            <person name="Ceballos R."/>
            <person name="Mutis A."/>
            <person name="Venthur H."/>
        </authorList>
    </citation>
    <scope>NUCLEOTIDE SEQUENCE</scope>
</reference>
<keyword evidence="2" id="KW-1003">Cell membrane</keyword>
<keyword evidence="3 10" id="KW-0716">Sensory transduction</keyword>
<proteinExistence type="evidence at transcript level"/>
<evidence type="ECO:0000313" key="11">
    <source>
        <dbReference type="EMBL" id="AXF48756.1"/>
    </source>
</evidence>
<evidence type="ECO:0000256" key="7">
    <source>
        <dbReference type="ARBA" id="ARBA00023136"/>
    </source>
</evidence>
<keyword evidence="4 10" id="KW-0812">Transmembrane</keyword>